<dbReference type="Gene3D" id="3.20.20.220">
    <property type="match status" value="1"/>
</dbReference>
<dbReference type="PANTHER" id="PTHR42862:SF1">
    <property type="entry name" value="DELTA-1-PYRROLINE-5-CARBOXYLATE DEHYDROGENASE 2, ISOFORM A-RELATED"/>
    <property type="match status" value="1"/>
</dbReference>
<evidence type="ECO:0000256" key="3">
    <source>
        <dbReference type="ARBA" id="ARBA00023002"/>
    </source>
</evidence>
<dbReference type="InterPro" id="IPR016162">
    <property type="entry name" value="Ald_DH_N"/>
</dbReference>
<evidence type="ECO:0000256" key="7">
    <source>
        <dbReference type="RuleBase" id="RU003345"/>
    </source>
</evidence>
<dbReference type="InterPro" id="IPR050485">
    <property type="entry name" value="Proline_metab_enzyme"/>
</dbReference>
<evidence type="ECO:0000256" key="6">
    <source>
        <dbReference type="PROSITE-ProRule" id="PRU10007"/>
    </source>
</evidence>
<dbReference type="InterPro" id="IPR029041">
    <property type="entry name" value="FAD-linked_oxidoreductase-like"/>
</dbReference>
<feature type="domain" description="Aldehyde dehydrogenase" evidence="8">
    <location>
        <begin position="501"/>
        <end position="913"/>
    </location>
</feature>
<evidence type="ECO:0000313" key="10">
    <source>
        <dbReference type="EMBL" id="MBM9432962.1"/>
    </source>
</evidence>
<name>A0ABS2TGP6_9ACTO</name>
<keyword evidence="11" id="KW-1185">Reference proteome</keyword>
<dbReference type="PIRSF" id="PIRSF000197">
    <property type="entry name" value="Bifunct_PutA"/>
    <property type="match status" value="1"/>
</dbReference>
<reference evidence="11" key="1">
    <citation type="submission" date="2021-02" db="EMBL/GenBank/DDBJ databases">
        <title>Leucobacter sp. CX169.</title>
        <authorList>
            <person name="Cheng Y."/>
        </authorList>
    </citation>
    <scope>NUCLEOTIDE SEQUENCE [LARGE SCALE GENOMIC DNA]</scope>
    <source>
        <strain evidence="11">JY899</strain>
    </source>
</reference>
<protein>
    <recommendedName>
        <fullName evidence="2">L-glutamate gamma-semialdehyde dehydrogenase</fullName>
        <ecNumber evidence="2">1.2.1.88</ecNumber>
    </recommendedName>
</protein>
<comment type="caution">
    <text evidence="10">The sequence shown here is derived from an EMBL/GenBank/DDBJ whole genome shotgun (WGS) entry which is preliminary data.</text>
</comment>
<evidence type="ECO:0000256" key="2">
    <source>
        <dbReference type="ARBA" id="ARBA00012884"/>
    </source>
</evidence>
<dbReference type="Pfam" id="PF00171">
    <property type="entry name" value="Aldedh"/>
    <property type="match status" value="1"/>
</dbReference>
<evidence type="ECO:0000256" key="5">
    <source>
        <dbReference type="ARBA" id="ARBA00048142"/>
    </source>
</evidence>
<dbReference type="EMBL" id="JAFFJS010000002">
    <property type="protein sequence ID" value="MBM9432962.1"/>
    <property type="molecule type" value="Genomic_DNA"/>
</dbReference>
<dbReference type="SUPFAM" id="SSF51730">
    <property type="entry name" value="FAD-linked oxidoreductase"/>
    <property type="match status" value="1"/>
</dbReference>
<dbReference type="InterPro" id="IPR029510">
    <property type="entry name" value="Ald_DH_CS_GLU"/>
</dbReference>
<gene>
    <name evidence="10" type="ORF">JVW63_04515</name>
</gene>
<dbReference type="Gene3D" id="3.40.605.10">
    <property type="entry name" value="Aldehyde Dehydrogenase, Chain A, domain 1"/>
    <property type="match status" value="1"/>
</dbReference>
<sequence>MDIVTRAIAKAQEWSDNARAYSTPYASRLLSQVLDHPGGLDYTVNFVDGVIRPEDSHVVADNLSAISQKDASFLPPYLGILAKGGGKLAPLLPGVATEVAEKIFAALVGDLVVDVTPSKLGPAISKLRADGSRLNLNLLGEAVLGDGEAERRLAATTELIRRDDVDYVSLKVSSVIGPHAPYGFDEAVDHAVAQLLPVFRVARDSKTFINLDMEEYKDLHLTIAVFKTILDDPEFTDYRSGIVLQSYLPDGEAALADLTEWAKARRARGGAPIKVRIVKGANLSMERVDAVMHGWELAVQPSKEATDANYLVMLDQALTKENIDAVHIGIAGQNLFTLAYGVLLCRDRGLAIGTEVDVEMLAGMATPQAHAVRDDIGSLLYYVPVVKPEEYDVAISYLVRRLEENATPENFMSNVFALEDSSVFGLEAERFSTAYELAQSGIDHGPRRIQDRNEAPEAFPREFSNTPDTDPSLPANIAWAKGIAARIPTSELGSDIVRAHTQTTIAELDEALSTAVAAGKAWSAKPAGERADILLKVAHVFEANRGRLIEVAGSEAGKTIDQADVEVSEAIDFARYYASLAPALDNLEGARFTPVETTLITPPWNFPIAIPAGGVLAALATGSGVLFKPARLTRRIGSLVADLMWEAGVPRDVLQLVNLDGSDRNLGQYLVERVDQVILTGSIETARRFRSWRPDLRVFAETSGKNAIIVTPHADIDLAVKDVVYSAFGHAGQKCSAASLVILVGSVGFSRRFHDQLVDAVKSLNVGYPADLSTEMGPLTEVPSGKLLRGLTKLEPGQSWVVKPRKLSDNLWTPGVRSGVQPGSEYHLTEYFGPILGVMRADSLVEAVEWQNAVEFGLTAGIHSLDAAEIAYWLDHVHAGNAYVNRGITGAIVQRQPFGGWKRSSVGTGTKAGGPNYLYGLGHVTPAFTGTYAQTLNDPILRKAKTVAESLEDAERTQEILSGMDRALAEEFHGEHDPSQLGVEINILRYVGFPRVVFRLGADAPVGDLLASVAGAVSLGANVEVSSAGTLAAAVAQFMADHEVLVTVESTEQWQRRAKGMSVSADGVRFRVLGEDASALAAAIDGSVDVGIYADPITPAGRVELLPYVQEQAISATNHRFGNHTSLLKGVLI</sequence>
<dbReference type="RefSeq" id="WP_187996319.1">
    <property type="nucleotide sequence ID" value="NZ_JACEXG010000002.1"/>
</dbReference>
<dbReference type="InterPro" id="IPR002872">
    <property type="entry name" value="Proline_DH_dom"/>
</dbReference>
<evidence type="ECO:0000259" key="8">
    <source>
        <dbReference type="Pfam" id="PF00171"/>
    </source>
</evidence>
<organism evidence="10 11">
    <name type="scientific">Flaviflexus equikiangi</name>
    <dbReference type="NCBI Taxonomy" id="2758573"/>
    <lineage>
        <taxon>Bacteria</taxon>
        <taxon>Bacillati</taxon>
        <taxon>Actinomycetota</taxon>
        <taxon>Actinomycetes</taxon>
        <taxon>Actinomycetales</taxon>
        <taxon>Actinomycetaceae</taxon>
        <taxon>Flaviflexus</taxon>
    </lineage>
</organism>
<comment type="pathway">
    <text evidence="1">Amino-acid degradation; L-proline degradation into L-glutamate; L-glutamate from L-proline: step 2/2.</text>
</comment>
<dbReference type="Pfam" id="PF01619">
    <property type="entry name" value="Pro_dh"/>
    <property type="match status" value="1"/>
</dbReference>
<comment type="similarity">
    <text evidence="7">Belongs to the aldehyde dehydrogenase family.</text>
</comment>
<evidence type="ECO:0000256" key="4">
    <source>
        <dbReference type="ARBA" id="ARBA00023027"/>
    </source>
</evidence>
<feature type="domain" description="Proline dehydrogenase" evidence="9">
    <location>
        <begin position="123"/>
        <end position="413"/>
    </location>
</feature>
<dbReference type="InterPro" id="IPR025703">
    <property type="entry name" value="Bifunct_PutA"/>
</dbReference>
<evidence type="ECO:0000259" key="9">
    <source>
        <dbReference type="Pfam" id="PF01619"/>
    </source>
</evidence>
<proteinExistence type="inferred from homology"/>
<keyword evidence="3 7" id="KW-0560">Oxidoreductase</keyword>
<dbReference type="Proteomes" id="UP000705983">
    <property type="component" value="Unassembled WGS sequence"/>
</dbReference>
<accession>A0ABS2TGP6</accession>
<dbReference type="InterPro" id="IPR015590">
    <property type="entry name" value="Aldehyde_DH_dom"/>
</dbReference>
<dbReference type="PROSITE" id="PS00687">
    <property type="entry name" value="ALDEHYDE_DEHYDR_GLU"/>
    <property type="match status" value="1"/>
</dbReference>
<evidence type="ECO:0000313" key="11">
    <source>
        <dbReference type="Proteomes" id="UP000705983"/>
    </source>
</evidence>
<dbReference type="InterPro" id="IPR016163">
    <property type="entry name" value="Ald_DH_C"/>
</dbReference>
<dbReference type="InterPro" id="IPR016161">
    <property type="entry name" value="Ald_DH/histidinol_DH"/>
</dbReference>
<dbReference type="InterPro" id="IPR016160">
    <property type="entry name" value="Ald_DH_CS_CYS"/>
</dbReference>
<feature type="active site" evidence="6">
    <location>
        <position position="701"/>
    </location>
</feature>
<dbReference type="EC" id="1.2.1.88" evidence="2"/>
<comment type="catalytic activity">
    <reaction evidence="5">
        <text>L-glutamate 5-semialdehyde + NAD(+) + H2O = L-glutamate + NADH + 2 H(+)</text>
        <dbReference type="Rhea" id="RHEA:30235"/>
        <dbReference type="ChEBI" id="CHEBI:15377"/>
        <dbReference type="ChEBI" id="CHEBI:15378"/>
        <dbReference type="ChEBI" id="CHEBI:29985"/>
        <dbReference type="ChEBI" id="CHEBI:57540"/>
        <dbReference type="ChEBI" id="CHEBI:57945"/>
        <dbReference type="ChEBI" id="CHEBI:58066"/>
        <dbReference type="EC" id="1.2.1.88"/>
    </reaction>
</comment>
<keyword evidence="4" id="KW-0520">NAD</keyword>
<dbReference type="PANTHER" id="PTHR42862">
    <property type="entry name" value="DELTA-1-PYRROLINE-5-CARBOXYLATE DEHYDROGENASE 1, ISOFORM A-RELATED"/>
    <property type="match status" value="1"/>
</dbReference>
<evidence type="ECO:0000256" key="1">
    <source>
        <dbReference type="ARBA" id="ARBA00004786"/>
    </source>
</evidence>
<dbReference type="PROSITE" id="PS00070">
    <property type="entry name" value="ALDEHYDE_DEHYDR_CYS"/>
    <property type="match status" value="1"/>
</dbReference>
<dbReference type="SUPFAM" id="SSF53720">
    <property type="entry name" value="ALDH-like"/>
    <property type="match status" value="1"/>
</dbReference>
<dbReference type="Gene3D" id="3.40.309.10">
    <property type="entry name" value="Aldehyde Dehydrogenase, Chain A, domain 2"/>
    <property type="match status" value="1"/>
</dbReference>